<organism evidence="2 3">
    <name type="scientific">Tilletia horrida</name>
    <dbReference type="NCBI Taxonomy" id="155126"/>
    <lineage>
        <taxon>Eukaryota</taxon>
        <taxon>Fungi</taxon>
        <taxon>Dikarya</taxon>
        <taxon>Basidiomycota</taxon>
        <taxon>Ustilaginomycotina</taxon>
        <taxon>Exobasidiomycetes</taxon>
        <taxon>Tilletiales</taxon>
        <taxon>Tilletiaceae</taxon>
        <taxon>Tilletia</taxon>
    </lineage>
</organism>
<protein>
    <recommendedName>
        <fullName evidence="1">NmrA-like domain-containing protein</fullName>
    </recommendedName>
</protein>
<dbReference type="Gene3D" id="3.40.50.720">
    <property type="entry name" value="NAD(P)-binding Rossmann-like Domain"/>
    <property type="match status" value="1"/>
</dbReference>
<dbReference type="PANTHER" id="PTHR47129:SF1">
    <property type="entry name" value="NMRA-LIKE DOMAIN-CONTAINING PROTEIN"/>
    <property type="match status" value="1"/>
</dbReference>
<comment type="caution">
    <text evidence="2">The sequence shown here is derived from an EMBL/GenBank/DDBJ whole genome shotgun (WGS) entry which is preliminary data.</text>
</comment>
<dbReference type="PANTHER" id="PTHR47129">
    <property type="entry name" value="QUINONE OXIDOREDUCTASE 2"/>
    <property type="match status" value="1"/>
</dbReference>
<accession>A0AAN6GVF8</accession>
<dbReference type="InterPro" id="IPR052718">
    <property type="entry name" value="NmrA-type_oxidoreductase"/>
</dbReference>
<evidence type="ECO:0000259" key="1">
    <source>
        <dbReference type="Pfam" id="PF05368"/>
    </source>
</evidence>
<dbReference type="EMBL" id="JAPDMZ010000008">
    <property type="protein sequence ID" value="KAK0557093.1"/>
    <property type="molecule type" value="Genomic_DNA"/>
</dbReference>
<dbReference type="Pfam" id="PF05368">
    <property type="entry name" value="NmrA"/>
    <property type="match status" value="1"/>
</dbReference>
<sequence>MTGRVVITAATGGLASQIIPHLLRSLPASSIIATSRALPKLDSLAGRGIIVRQADFAQPDSLITAFKGAHTVLVVSVDSLGAEAVQQHKNAIDAAIAAGAKRIFYTSHQAANPKSVFAAAPKHAATEAYLEQVTSATGTKTGFTSLRNGFYMTTVDRMLNGAKHSGKLEVPANGSASWTHQSDLAEAIAKLLLRSLREEDDSIPRYATLANPEPVDLAQAAAAYSEVNGIEPIECVETPWEEYKQRLMAHGLPEERVNLLWGMLEASVRGEFVSKDPLLEQLLGRKAMSVRDMFAQQQQKQK</sequence>
<dbReference type="SUPFAM" id="SSF51735">
    <property type="entry name" value="NAD(P)-binding Rossmann-fold domains"/>
    <property type="match status" value="1"/>
</dbReference>
<keyword evidence="3" id="KW-1185">Reference proteome</keyword>
<dbReference type="Gene3D" id="3.90.25.10">
    <property type="entry name" value="UDP-galactose 4-epimerase, domain 1"/>
    <property type="match status" value="1"/>
</dbReference>
<dbReference type="InterPro" id="IPR008030">
    <property type="entry name" value="NmrA-like"/>
</dbReference>
<dbReference type="Proteomes" id="UP001176517">
    <property type="component" value="Unassembled WGS sequence"/>
</dbReference>
<gene>
    <name evidence="2" type="ORF">OC846_000740</name>
</gene>
<proteinExistence type="predicted"/>
<feature type="domain" description="NmrA-like" evidence="1">
    <location>
        <begin position="2"/>
        <end position="263"/>
    </location>
</feature>
<reference evidence="2" key="1">
    <citation type="journal article" date="2023" name="PhytoFront">
        <title>Draft Genome Resources of Seven Strains of Tilletia horrida, Causal Agent of Kernel Smut of Rice.</title>
        <authorList>
            <person name="Khanal S."/>
            <person name="Antony Babu S."/>
            <person name="Zhou X.G."/>
        </authorList>
    </citation>
    <scope>NUCLEOTIDE SEQUENCE</scope>
    <source>
        <strain evidence="2">TX6</strain>
    </source>
</reference>
<dbReference type="AlphaFoldDB" id="A0AAN6GVF8"/>
<dbReference type="InterPro" id="IPR036291">
    <property type="entry name" value="NAD(P)-bd_dom_sf"/>
</dbReference>
<evidence type="ECO:0000313" key="2">
    <source>
        <dbReference type="EMBL" id="KAK0557093.1"/>
    </source>
</evidence>
<name>A0AAN6GVF8_9BASI</name>
<evidence type="ECO:0000313" key="3">
    <source>
        <dbReference type="Proteomes" id="UP001176517"/>
    </source>
</evidence>